<protein>
    <submittedName>
        <fullName evidence="2">Uncharacterized protein</fullName>
    </submittedName>
</protein>
<dbReference type="RefSeq" id="XP_020438102.1">
    <property type="nucleotide sequence ID" value="XM_020572244.1"/>
</dbReference>
<dbReference type="InParanoid" id="D3AYG9"/>
<feature type="signal peptide" evidence="1">
    <location>
        <begin position="1"/>
        <end position="19"/>
    </location>
</feature>
<dbReference type="EMBL" id="ADBJ01000004">
    <property type="protein sequence ID" value="EFA85996.1"/>
    <property type="molecule type" value="Genomic_DNA"/>
</dbReference>
<evidence type="ECO:0000313" key="2">
    <source>
        <dbReference type="EMBL" id="EFA85996.1"/>
    </source>
</evidence>
<dbReference type="AlphaFoldDB" id="D3AYG9"/>
<feature type="chain" id="PRO_5003041143" evidence="1">
    <location>
        <begin position="20"/>
        <end position="504"/>
    </location>
</feature>
<evidence type="ECO:0000313" key="3">
    <source>
        <dbReference type="Proteomes" id="UP000001396"/>
    </source>
</evidence>
<keyword evidence="1" id="KW-0732">Signal</keyword>
<evidence type="ECO:0000256" key="1">
    <source>
        <dbReference type="SAM" id="SignalP"/>
    </source>
</evidence>
<dbReference type="Proteomes" id="UP000001396">
    <property type="component" value="Unassembled WGS sequence"/>
</dbReference>
<proteinExistence type="predicted"/>
<name>D3AYG9_HETP5</name>
<organism evidence="2 3">
    <name type="scientific">Heterostelium pallidum (strain ATCC 26659 / Pp 5 / PN500)</name>
    <name type="common">Cellular slime mold</name>
    <name type="synonym">Polysphondylium pallidum</name>
    <dbReference type="NCBI Taxonomy" id="670386"/>
    <lineage>
        <taxon>Eukaryota</taxon>
        <taxon>Amoebozoa</taxon>
        <taxon>Evosea</taxon>
        <taxon>Eumycetozoa</taxon>
        <taxon>Dictyostelia</taxon>
        <taxon>Acytosteliales</taxon>
        <taxon>Acytosteliaceae</taxon>
        <taxon>Heterostelium</taxon>
    </lineage>
</organism>
<dbReference type="GeneID" id="31356759"/>
<reference evidence="2 3" key="1">
    <citation type="journal article" date="2011" name="Genome Res.">
        <title>Phylogeny-wide analysis of social amoeba genomes highlights ancient origins for complex intercellular communication.</title>
        <authorList>
            <person name="Heidel A.J."/>
            <person name="Lawal H.M."/>
            <person name="Felder M."/>
            <person name="Schilde C."/>
            <person name="Helps N.R."/>
            <person name="Tunggal B."/>
            <person name="Rivero F."/>
            <person name="John U."/>
            <person name="Schleicher M."/>
            <person name="Eichinger L."/>
            <person name="Platzer M."/>
            <person name="Noegel A.A."/>
            <person name="Schaap P."/>
            <person name="Gloeckner G."/>
        </authorList>
    </citation>
    <scope>NUCLEOTIDE SEQUENCE [LARGE SCALE GENOMIC DNA]</scope>
    <source>
        <strain evidence="3">ATCC 26659 / Pp 5 / PN500</strain>
    </source>
</reference>
<comment type="caution">
    <text evidence="2">The sequence shown here is derived from an EMBL/GenBank/DDBJ whole genome shotgun (WGS) entry which is preliminary data.</text>
</comment>
<accession>D3AYG9</accession>
<keyword evidence="3" id="KW-1185">Reference proteome</keyword>
<sequence length="504" mass="57625">MKLYYIFVIILYLSIEVNSQEVPTLAGFSVSSYPKSGMKKWFDHNILSLIENGLENYSFPDIVNDKEFACHFKVELKNKTELAGFRVSPMKKNSYDVGLFFPIQVSYHLLTSSVEGSDTGRYKNVSVDYSRIDPESGNLFFNFDFDFRKTNITMKFNIVKLNGGSDILERSIDTDAILPRKSVLDLAIEGFFNSIFNVETINSLFPPYRNIDLSKFGFGIYKEYTRGYHLSDLSNLKDPFPRTYFLANGNMKYPAYTYDAVSWNPLSSVNTYTYSIDAPYIRDLVDGLLNDISFNYIIDKYSLPLYSPLKFTSASQIMIEAFPKLAFLPTFNNISRLVHDFQNDVVYLYDSNQYQLSSNFILDLHLDGDLESYTSLQMSLSMKFKPVSSGNYHKGFCGFVKFDFYDITLTSTSNWGYGYFEIFNPEALGTYLVSLTTPHPGYTFDTEFLLALIMGDFFWNEDTAFVGDTPSFVFGNDGMIHFTVELADGHIRPPKTRAPSCNIS</sequence>
<gene>
    <name evidence="2" type="ORF">PPL_01229</name>
</gene>